<sequence length="212" mass="22341">MADGVLLRRRPVRSRSRGTLTRRGWYVGGRRGAHPGGGGTTPVRRSVVRRAVVCGAVVRRAGRVGRTPGGKLARRGAEPEAVLGAGGARLLVPLTARPRRRRSDGRLGGPGRRGLWRGGGRRDGRPGVRAASGRGGVGRTGVGPRQVERGRRRRGRTLDPGEERGRLFLAVVAGAFPGVAAGHRGTVADCNAVESSNAGTLTVETRSTYPSW</sequence>
<organism evidence="2 3">
    <name type="scientific">Micromonospora marina</name>
    <dbReference type="NCBI Taxonomy" id="307120"/>
    <lineage>
        <taxon>Bacteria</taxon>
        <taxon>Bacillati</taxon>
        <taxon>Actinomycetota</taxon>
        <taxon>Actinomycetes</taxon>
        <taxon>Micromonosporales</taxon>
        <taxon>Micromonosporaceae</taxon>
        <taxon>Micromonospora</taxon>
    </lineage>
</organism>
<dbReference type="Proteomes" id="UP000198551">
    <property type="component" value="Unassembled WGS sequence"/>
</dbReference>
<evidence type="ECO:0000256" key="1">
    <source>
        <dbReference type="SAM" id="MobiDB-lite"/>
    </source>
</evidence>
<keyword evidence="3" id="KW-1185">Reference proteome</keyword>
<feature type="region of interest" description="Disordered" evidence="1">
    <location>
        <begin position="97"/>
        <end position="161"/>
    </location>
</feature>
<protein>
    <submittedName>
        <fullName evidence="2">Uncharacterized protein</fullName>
    </submittedName>
</protein>
<name>A0A1C4UUA6_9ACTN</name>
<feature type="compositionally biased region" description="Gly residues" evidence="1">
    <location>
        <begin position="106"/>
        <end position="118"/>
    </location>
</feature>
<accession>A0A1C4UUA6</accession>
<evidence type="ECO:0000313" key="2">
    <source>
        <dbReference type="EMBL" id="SCE75264.1"/>
    </source>
</evidence>
<gene>
    <name evidence="2" type="ORF">GA0070215_102166</name>
</gene>
<dbReference type="EMBL" id="FMCV01000002">
    <property type="protein sequence ID" value="SCE75264.1"/>
    <property type="molecule type" value="Genomic_DNA"/>
</dbReference>
<dbReference type="AlphaFoldDB" id="A0A1C4UUA6"/>
<evidence type="ECO:0000313" key="3">
    <source>
        <dbReference type="Proteomes" id="UP000198551"/>
    </source>
</evidence>
<proteinExistence type="predicted"/>
<reference evidence="3" key="1">
    <citation type="submission" date="2016-06" db="EMBL/GenBank/DDBJ databases">
        <authorList>
            <person name="Varghese N."/>
        </authorList>
    </citation>
    <scope>NUCLEOTIDE SEQUENCE [LARGE SCALE GENOMIC DNA]</scope>
    <source>
        <strain evidence="3">DSM 45555</strain>
    </source>
</reference>